<accession>A0ABD1HCK0</accession>
<dbReference type="EMBL" id="JBEAFC010000006">
    <property type="protein sequence ID" value="KAL1553997.1"/>
    <property type="molecule type" value="Genomic_DNA"/>
</dbReference>
<proteinExistence type="predicted"/>
<sequence length="91" mass="9927">MPPLNSSSSNQFSPRSRHCPLRVAASGRRALLLFGCRLGSAVDPGAADALLVNSWIDFLKLFWEADSGGKTGAYSLRPFVFSFLYANSFKI</sequence>
<evidence type="ECO:0000313" key="2">
    <source>
        <dbReference type="Proteomes" id="UP001567538"/>
    </source>
</evidence>
<gene>
    <name evidence="1" type="ORF">AAHA92_14603</name>
</gene>
<dbReference type="Proteomes" id="UP001567538">
    <property type="component" value="Unassembled WGS sequence"/>
</dbReference>
<comment type="caution">
    <text evidence="1">The sequence shown here is derived from an EMBL/GenBank/DDBJ whole genome shotgun (WGS) entry which is preliminary data.</text>
</comment>
<protein>
    <submittedName>
        <fullName evidence="1">Uncharacterized protein</fullName>
    </submittedName>
</protein>
<keyword evidence="2" id="KW-1185">Reference proteome</keyword>
<organism evidence="1 2">
    <name type="scientific">Salvia divinorum</name>
    <name type="common">Maria pastora</name>
    <name type="synonym">Diviner's sage</name>
    <dbReference type="NCBI Taxonomy" id="28513"/>
    <lineage>
        <taxon>Eukaryota</taxon>
        <taxon>Viridiplantae</taxon>
        <taxon>Streptophyta</taxon>
        <taxon>Embryophyta</taxon>
        <taxon>Tracheophyta</taxon>
        <taxon>Spermatophyta</taxon>
        <taxon>Magnoliopsida</taxon>
        <taxon>eudicotyledons</taxon>
        <taxon>Gunneridae</taxon>
        <taxon>Pentapetalae</taxon>
        <taxon>asterids</taxon>
        <taxon>lamiids</taxon>
        <taxon>Lamiales</taxon>
        <taxon>Lamiaceae</taxon>
        <taxon>Nepetoideae</taxon>
        <taxon>Mentheae</taxon>
        <taxon>Salviinae</taxon>
        <taxon>Salvia</taxon>
        <taxon>Salvia subgen. Calosphace</taxon>
    </lineage>
</organism>
<name>A0ABD1HCK0_SALDI</name>
<dbReference type="AlphaFoldDB" id="A0ABD1HCK0"/>
<reference evidence="1 2" key="1">
    <citation type="submission" date="2024-06" db="EMBL/GenBank/DDBJ databases">
        <title>A chromosome level genome sequence of Diviner's sage (Salvia divinorum).</title>
        <authorList>
            <person name="Ford S.A."/>
            <person name="Ro D.-K."/>
            <person name="Ness R.W."/>
            <person name="Phillips M.A."/>
        </authorList>
    </citation>
    <scope>NUCLEOTIDE SEQUENCE [LARGE SCALE GENOMIC DNA]</scope>
    <source>
        <strain evidence="1">SAF-2024a</strain>
        <tissue evidence="1">Leaf</tissue>
    </source>
</reference>
<evidence type="ECO:0000313" key="1">
    <source>
        <dbReference type="EMBL" id="KAL1553997.1"/>
    </source>
</evidence>